<keyword evidence="8 10" id="KW-0503">Monooxygenase</keyword>
<protein>
    <recommendedName>
        <fullName evidence="13">O-methylsterigmatocystin oxidoreductase</fullName>
    </recommendedName>
</protein>
<dbReference type="Gene3D" id="1.10.630.10">
    <property type="entry name" value="Cytochrome P450"/>
    <property type="match status" value="1"/>
</dbReference>
<dbReference type="STRING" id="2316362.A0A4Q2DIS1"/>
<dbReference type="InterPro" id="IPR001128">
    <property type="entry name" value="Cyt_P450"/>
</dbReference>
<evidence type="ECO:0000256" key="5">
    <source>
        <dbReference type="ARBA" id="ARBA00022723"/>
    </source>
</evidence>
<sequence length="397" mass="44588">MIPQYHPIIRRHVQKYLGQTVASPDKHRSHIRQYVSLQSKYTSITNTSFPRFHPSSLIGGIILHITYGYEPKPTGDPFIHIAHEVERGFKIVAVYGTFLVDNIPILKYVPAWMPGAGFQRFAAYYKNVHNLAKSMPYQFVLDAMKRNDAEPCVVTRLVEDLPSPSDPRYAEDEDDILNVAGVSYLAGTETTAGVMATFTLLMVLYPEVQGKAQAELDRVVGTSRLPDFGDRDDLVYVKAVITELLRWYQAAPMAVPHTTSEDNYYDGYLIPKGTIVMGNAWAVLHDPEVFENPMEFNPERYIKDGMFNTDLLDPLSFAFGFGRRVCPGMHLVKDVVYLMVTSTLAMFKILPSKDESGAPRNVEPTFDSGVMVLPGPFDSDIRIRSSAAEHLLKSLSE</sequence>
<dbReference type="OrthoDB" id="2789670at2759"/>
<dbReference type="InterPro" id="IPR050364">
    <property type="entry name" value="Cytochrome_P450_fung"/>
</dbReference>
<evidence type="ECO:0000313" key="11">
    <source>
        <dbReference type="EMBL" id="RXW19793.1"/>
    </source>
</evidence>
<keyword evidence="6 10" id="KW-0560">Oxidoreductase</keyword>
<evidence type="ECO:0008006" key="13">
    <source>
        <dbReference type="Google" id="ProtNLM"/>
    </source>
</evidence>
<dbReference type="PANTHER" id="PTHR46300:SF7">
    <property type="entry name" value="P450, PUTATIVE (EUROFUNG)-RELATED"/>
    <property type="match status" value="1"/>
</dbReference>
<evidence type="ECO:0000256" key="3">
    <source>
        <dbReference type="ARBA" id="ARBA00010617"/>
    </source>
</evidence>
<feature type="binding site" description="axial binding residue" evidence="9">
    <location>
        <position position="326"/>
    </location>
    <ligand>
        <name>heme</name>
        <dbReference type="ChEBI" id="CHEBI:30413"/>
    </ligand>
    <ligandPart>
        <name>Fe</name>
        <dbReference type="ChEBI" id="CHEBI:18248"/>
    </ligandPart>
</feature>
<organism evidence="11 12">
    <name type="scientific">Candolleomyces aberdarensis</name>
    <dbReference type="NCBI Taxonomy" id="2316362"/>
    <lineage>
        <taxon>Eukaryota</taxon>
        <taxon>Fungi</taxon>
        <taxon>Dikarya</taxon>
        <taxon>Basidiomycota</taxon>
        <taxon>Agaricomycotina</taxon>
        <taxon>Agaricomycetes</taxon>
        <taxon>Agaricomycetidae</taxon>
        <taxon>Agaricales</taxon>
        <taxon>Agaricineae</taxon>
        <taxon>Psathyrellaceae</taxon>
        <taxon>Candolleomyces</taxon>
    </lineage>
</organism>
<dbReference type="SUPFAM" id="SSF48264">
    <property type="entry name" value="Cytochrome P450"/>
    <property type="match status" value="1"/>
</dbReference>
<comment type="caution">
    <text evidence="11">The sequence shown here is derived from an EMBL/GenBank/DDBJ whole genome shotgun (WGS) entry which is preliminary data.</text>
</comment>
<dbReference type="InterPro" id="IPR036396">
    <property type="entry name" value="Cyt_P450_sf"/>
</dbReference>
<proteinExistence type="inferred from homology"/>
<comment type="cofactor">
    <cofactor evidence="1 9">
        <name>heme</name>
        <dbReference type="ChEBI" id="CHEBI:30413"/>
    </cofactor>
</comment>
<keyword evidence="12" id="KW-1185">Reference proteome</keyword>
<gene>
    <name evidence="11" type="ORF">EST38_g6052</name>
</gene>
<accession>A0A4Q2DIS1</accession>
<name>A0A4Q2DIS1_9AGAR</name>
<dbReference type="Pfam" id="PF00067">
    <property type="entry name" value="p450"/>
    <property type="match status" value="1"/>
</dbReference>
<dbReference type="GO" id="GO:0004497">
    <property type="term" value="F:monooxygenase activity"/>
    <property type="evidence" value="ECO:0007669"/>
    <property type="project" value="UniProtKB-KW"/>
</dbReference>
<evidence type="ECO:0000256" key="8">
    <source>
        <dbReference type="ARBA" id="ARBA00023033"/>
    </source>
</evidence>
<comment type="similarity">
    <text evidence="3 10">Belongs to the cytochrome P450 family.</text>
</comment>
<comment type="pathway">
    <text evidence="2">Secondary metabolite biosynthesis.</text>
</comment>
<evidence type="ECO:0000256" key="6">
    <source>
        <dbReference type="ARBA" id="ARBA00023002"/>
    </source>
</evidence>
<evidence type="ECO:0000256" key="7">
    <source>
        <dbReference type="ARBA" id="ARBA00023004"/>
    </source>
</evidence>
<dbReference type="GO" id="GO:0005506">
    <property type="term" value="F:iron ion binding"/>
    <property type="evidence" value="ECO:0007669"/>
    <property type="project" value="InterPro"/>
</dbReference>
<evidence type="ECO:0000256" key="1">
    <source>
        <dbReference type="ARBA" id="ARBA00001971"/>
    </source>
</evidence>
<dbReference type="PRINTS" id="PR00385">
    <property type="entry name" value="P450"/>
</dbReference>
<dbReference type="CDD" id="cd11065">
    <property type="entry name" value="CYP64-like"/>
    <property type="match status" value="1"/>
</dbReference>
<evidence type="ECO:0000256" key="10">
    <source>
        <dbReference type="RuleBase" id="RU000461"/>
    </source>
</evidence>
<evidence type="ECO:0000256" key="4">
    <source>
        <dbReference type="ARBA" id="ARBA00022617"/>
    </source>
</evidence>
<keyword evidence="7 9" id="KW-0408">Iron</keyword>
<evidence type="ECO:0000313" key="12">
    <source>
        <dbReference type="Proteomes" id="UP000290288"/>
    </source>
</evidence>
<dbReference type="AlphaFoldDB" id="A0A4Q2DIS1"/>
<dbReference type="Proteomes" id="UP000290288">
    <property type="component" value="Unassembled WGS sequence"/>
</dbReference>
<evidence type="ECO:0000256" key="9">
    <source>
        <dbReference type="PIRSR" id="PIRSR602401-1"/>
    </source>
</evidence>
<dbReference type="PRINTS" id="PR00463">
    <property type="entry name" value="EP450I"/>
</dbReference>
<dbReference type="EMBL" id="SDEE01000182">
    <property type="protein sequence ID" value="RXW19793.1"/>
    <property type="molecule type" value="Genomic_DNA"/>
</dbReference>
<dbReference type="GO" id="GO:0016705">
    <property type="term" value="F:oxidoreductase activity, acting on paired donors, with incorporation or reduction of molecular oxygen"/>
    <property type="evidence" value="ECO:0007669"/>
    <property type="project" value="InterPro"/>
</dbReference>
<dbReference type="InterPro" id="IPR002401">
    <property type="entry name" value="Cyt_P450_E_grp-I"/>
</dbReference>
<dbReference type="PANTHER" id="PTHR46300">
    <property type="entry name" value="P450, PUTATIVE (EUROFUNG)-RELATED-RELATED"/>
    <property type="match status" value="1"/>
</dbReference>
<keyword evidence="5 9" id="KW-0479">Metal-binding</keyword>
<evidence type="ECO:0000256" key="2">
    <source>
        <dbReference type="ARBA" id="ARBA00005179"/>
    </source>
</evidence>
<dbReference type="InterPro" id="IPR017972">
    <property type="entry name" value="Cyt_P450_CS"/>
</dbReference>
<keyword evidence="4 9" id="KW-0349">Heme</keyword>
<dbReference type="PROSITE" id="PS00086">
    <property type="entry name" value="CYTOCHROME_P450"/>
    <property type="match status" value="1"/>
</dbReference>
<dbReference type="GO" id="GO:0020037">
    <property type="term" value="F:heme binding"/>
    <property type="evidence" value="ECO:0007669"/>
    <property type="project" value="InterPro"/>
</dbReference>
<reference evidence="11 12" key="1">
    <citation type="submission" date="2019-01" db="EMBL/GenBank/DDBJ databases">
        <title>Draft genome sequence of Psathyrella aberdarensis IHI B618.</title>
        <authorList>
            <person name="Buettner E."/>
            <person name="Kellner H."/>
        </authorList>
    </citation>
    <scope>NUCLEOTIDE SEQUENCE [LARGE SCALE GENOMIC DNA]</scope>
    <source>
        <strain evidence="11 12">IHI B618</strain>
    </source>
</reference>